<dbReference type="Pfam" id="PF13187">
    <property type="entry name" value="Fer4_9"/>
    <property type="match status" value="1"/>
</dbReference>
<dbReference type="SUPFAM" id="SSF54862">
    <property type="entry name" value="4Fe-4S ferredoxins"/>
    <property type="match status" value="1"/>
</dbReference>
<evidence type="ECO:0000256" key="2">
    <source>
        <dbReference type="ARBA" id="ARBA00022485"/>
    </source>
</evidence>
<dbReference type="InterPro" id="IPR017900">
    <property type="entry name" value="4Fe4S_Fe_S_CS"/>
</dbReference>
<dbReference type="InterPro" id="IPR017896">
    <property type="entry name" value="4Fe4S_Fe-S-bd"/>
</dbReference>
<feature type="domain" description="4Fe-4S ferredoxin-type" evidence="8">
    <location>
        <begin position="128"/>
        <end position="157"/>
    </location>
</feature>
<keyword evidence="10" id="KW-1185">Reference proteome</keyword>
<comment type="caution">
    <text evidence="9">The sequence shown here is derived from an EMBL/GenBank/DDBJ whole genome shotgun (WGS) entry which is preliminary data.</text>
</comment>
<evidence type="ECO:0000313" key="10">
    <source>
        <dbReference type="Proteomes" id="UP000606921"/>
    </source>
</evidence>
<dbReference type="PANTHER" id="PTHR43687:SF6">
    <property type="entry name" value="L-ASPARTATE SEMIALDEHYDE SULFURTRANSFERASE IRON-SULFUR SUBUNIT"/>
    <property type="match status" value="1"/>
</dbReference>
<sequence length="163" mass="17155">MGAPLSRRDFLRGRSPAEGKIVLPGFLGGRPEVCSACSLCLERCPTEIIVMDDGVPHLDFSRGECSFCGECRTHCPHAADFFAGPVSLPHVVEIGGGCLARHGIDCQACRDHCPTTAIRFRPRLGGPFLPEIQEDACSGCGACISVCPVGAVSVKAAKELSDA</sequence>
<organism evidence="9 10">
    <name type="scientific">Pseudorhizobium endolithicum</name>
    <dbReference type="NCBI Taxonomy" id="1191678"/>
    <lineage>
        <taxon>Bacteria</taxon>
        <taxon>Pseudomonadati</taxon>
        <taxon>Pseudomonadota</taxon>
        <taxon>Alphaproteobacteria</taxon>
        <taxon>Hyphomicrobiales</taxon>
        <taxon>Rhizobiaceae</taxon>
        <taxon>Rhizobium/Agrobacterium group</taxon>
        <taxon>Pseudorhizobium</taxon>
    </lineage>
</organism>
<keyword evidence="5" id="KW-0249">Electron transport</keyword>
<keyword evidence="3" id="KW-0479">Metal-binding</keyword>
<dbReference type="PANTHER" id="PTHR43687">
    <property type="entry name" value="ADENYLYLSULFATE REDUCTASE, BETA SUBUNIT"/>
    <property type="match status" value="1"/>
</dbReference>
<dbReference type="PROSITE" id="PS00198">
    <property type="entry name" value="4FE4S_FER_1"/>
    <property type="match status" value="3"/>
</dbReference>
<keyword evidence="2" id="KW-0004">4Fe-4S</keyword>
<accession>A0ABM8PTV2</accession>
<keyword evidence="6" id="KW-0408">Iron</keyword>
<evidence type="ECO:0000256" key="6">
    <source>
        <dbReference type="ARBA" id="ARBA00023004"/>
    </source>
</evidence>
<dbReference type="CDD" id="cd10564">
    <property type="entry name" value="NapF_like"/>
    <property type="match status" value="1"/>
</dbReference>
<evidence type="ECO:0000256" key="7">
    <source>
        <dbReference type="ARBA" id="ARBA00023014"/>
    </source>
</evidence>
<dbReference type="Pfam" id="PF12838">
    <property type="entry name" value="Fer4_7"/>
    <property type="match status" value="1"/>
</dbReference>
<dbReference type="Gene3D" id="3.30.70.20">
    <property type="match status" value="2"/>
</dbReference>
<evidence type="ECO:0000256" key="3">
    <source>
        <dbReference type="ARBA" id="ARBA00022723"/>
    </source>
</evidence>
<feature type="domain" description="4Fe-4S ferredoxin-type" evidence="8">
    <location>
        <begin position="56"/>
        <end position="85"/>
    </location>
</feature>
<protein>
    <submittedName>
        <fullName evidence="9">Nitrate reductase</fullName>
    </submittedName>
</protein>
<dbReference type="EMBL" id="CABFWF030000014">
    <property type="protein sequence ID" value="CAD7048210.1"/>
    <property type="molecule type" value="Genomic_DNA"/>
</dbReference>
<proteinExistence type="predicted"/>
<dbReference type="InterPro" id="IPR050572">
    <property type="entry name" value="Fe-S_Ferredoxin"/>
</dbReference>
<gene>
    <name evidence="9" type="ORF">REJC140_01351</name>
</gene>
<dbReference type="PROSITE" id="PS51379">
    <property type="entry name" value="4FE4S_FER_2"/>
    <property type="match status" value="3"/>
</dbReference>
<evidence type="ECO:0000256" key="5">
    <source>
        <dbReference type="ARBA" id="ARBA00022982"/>
    </source>
</evidence>
<feature type="domain" description="4Fe-4S ferredoxin-type" evidence="8">
    <location>
        <begin position="25"/>
        <end position="54"/>
    </location>
</feature>
<dbReference type="InterPro" id="IPR004496">
    <property type="entry name" value="NapF"/>
</dbReference>
<dbReference type="Proteomes" id="UP000606921">
    <property type="component" value="Unassembled WGS sequence"/>
</dbReference>
<evidence type="ECO:0000313" key="9">
    <source>
        <dbReference type="EMBL" id="CAD7048210.1"/>
    </source>
</evidence>
<dbReference type="RefSeq" id="WP_142593500.1">
    <property type="nucleotide sequence ID" value="NZ_CABFWF030000014.1"/>
</dbReference>
<evidence type="ECO:0000256" key="1">
    <source>
        <dbReference type="ARBA" id="ARBA00022448"/>
    </source>
</evidence>
<evidence type="ECO:0000256" key="4">
    <source>
        <dbReference type="ARBA" id="ARBA00022737"/>
    </source>
</evidence>
<reference evidence="9 10" key="1">
    <citation type="submission" date="2020-11" db="EMBL/GenBank/DDBJ databases">
        <authorList>
            <person name="Lassalle F."/>
        </authorList>
    </citation>
    <scope>NUCLEOTIDE SEQUENCE [LARGE SCALE GENOMIC DNA]</scope>
    <source>
        <strain evidence="9 10">JC140</strain>
    </source>
</reference>
<name>A0ABM8PTV2_9HYPH</name>
<keyword evidence="4" id="KW-0677">Repeat</keyword>
<evidence type="ECO:0000259" key="8">
    <source>
        <dbReference type="PROSITE" id="PS51379"/>
    </source>
</evidence>
<keyword evidence="7" id="KW-0411">Iron-sulfur</keyword>
<keyword evidence="1" id="KW-0813">Transport</keyword>